<organism evidence="1 2">
    <name type="scientific">Flavivirga algicola</name>
    <dbReference type="NCBI Taxonomy" id="2729136"/>
    <lineage>
        <taxon>Bacteria</taxon>
        <taxon>Pseudomonadati</taxon>
        <taxon>Bacteroidota</taxon>
        <taxon>Flavobacteriia</taxon>
        <taxon>Flavobacteriales</taxon>
        <taxon>Flavobacteriaceae</taxon>
        <taxon>Flavivirga</taxon>
    </lineage>
</organism>
<proteinExistence type="predicted"/>
<evidence type="ECO:0000313" key="1">
    <source>
        <dbReference type="EMBL" id="NMH89601.1"/>
    </source>
</evidence>
<gene>
    <name evidence="1" type="ORF">HHX25_18990</name>
</gene>
<evidence type="ECO:0008006" key="3">
    <source>
        <dbReference type="Google" id="ProtNLM"/>
    </source>
</evidence>
<sequence>MNWKWKEKSILNNYNENTPCKDIFKAVCDEIAQYYIPKGWKYAKSRPKLTYNDKSIKIEIAFWSSGSNMQGDYVNLEIIPAIYSLDLKKELKLKGIDSKGYILGYPDIFFEKLEDIPKGLKRVIDLYGNIHEYEEEYEETSVLRHHNNINVYGINEIDLVKIIDFIDNKIVIWKDLINDYEKLKTNITTFLKSDFKKLKEGDFANYIKYKFPDKYSDFEKFKN</sequence>
<protein>
    <recommendedName>
        <fullName evidence="3">DUF4304 domain-containing protein</fullName>
    </recommendedName>
</protein>
<comment type="caution">
    <text evidence="1">The sequence shown here is derived from an EMBL/GenBank/DDBJ whole genome shotgun (WGS) entry which is preliminary data.</text>
</comment>
<keyword evidence="2" id="KW-1185">Reference proteome</keyword>
<evidence type="ECO:0000313" key="2">
    <source>
        <dbReference type="Proteomes" id="UP000746690"/>
    </source>
</evidence>
<name>A0ABX1S2I4_9FLAO</name>
<accession>A0ABX1S2I4</accession>
<dbReference type="EMBL" id="JABBHF010000014">
    <property type="protein sequence ID" value="NMH89601.1"/>
    <property type="molecule type" value="Genomic_DNA"/>
</dbReference>
<dbReference type="RefSeq" id="WP_169676730.1">
    <property type="nucleotide sequence ID" value="NZ_JABBHF010000014.1"/>
</dbReference>
<reference evidence="1 2" key="1">
    <citation type="submission" date="2020-04" db="EMBL/GenBank/DDBJ databases">
        <title>A Flavivirga sp. nov.</title>
        <authorList>
            <person name="Sun X."/>
        </authorList>
    </citation>
    <scope>NUCLEOTIDE SEQUENCE [LARGE SCALE GENOMIC DNA]</scope>
    <source>
        <strain evidence="1 2">Y03</strain>
    </source>
</reference>
<dbReference type="Proteomes" id="UP000746690">
    <property type="component" value="Unassembled WGS sequence"/>
</dbReference>